<dbReference type="GO" id="GO:0006605">
    <property type="term" value="P:protein targeting"/>
    <property type="evidence" value="ECO:0007669"/>
    <property type="project" value="InterPro"/>
</dbReference>
<evidence type="ECO:0000313" key="9">
    <source>
        <dbReference type="Proteomes" id="UP000072421"/>
    </source>
</evidence>
<evidence type="ECO:0000256" key="1">
    <source>
        <dbReference type="ARBA" id="ARBA00004651"/>
    </source>
</evidence>
<keyword evidence="6 7" id="KW-0472">Membrane</keyword>
<name>A0A127PD93_9BURK</name>
<organism evidence="8">
    <name type="scientific">Collimonas fungivorans</name>
    <dbReference type="NCBI Taxonomy" id="158899"/>
    <lineage>
        <taxon>Bacteria</taxon>
        <taxon>Pseudomonadati</taxon>
        <taxon>Pseudomonadota</taxon>
        <taxon>Betaproteobacteria</taxon>
        <taxon>Burkholderiales</taxon>
        <taxon>Oxalobacteraceae</taxon>
        <taxon>Collimonas</taxon>
    </lineage>
</organism>
<keyword evidence="4 7" id="KW-0812">Transmembrane</keyword>
<feature type="transmembrane region" description="Helical" evidence="7">
    <location>
        <begin position="71"/>
        <end position="95"/>
    </location>
</feature>
<evidence type="ECO:0000256" key="6">
    <source>
        <dbReference type="ARBA" id="ARBA00023136"/>
    </source>
</evidence>
<sequence length="252" mass="26863">MSWLLTVFLLSLRLAAVFLMTPVMYAFSMPAMVRVLLVISLSIALAVGFPDIRVSAELGVGELMQAAFTELILGATMALGVMLGFAAFSVGGALLDVQIGYGIAQVFDPVSRRQLPILTSAFNQLAVVVFFALDGHHALMRGFAYSLERFPPGRTWPLASAAGPVFKQVAGMFSLGFALVAPVVFCIFLVELGLGVLARNLPQMNMFAMGIPVKIVVGLSALSLWMTGAGSVTSRIYASIFQTWNAMFGGAQ</sequence>
<feature type="transmembrane region" description="Helical" evidence="7">
    <location>
        <begin position="204"/>
        <end position="225"/>
    </location>
</feature>
<dbReference type="PATRIC" id="fig|158899.10.peg.2925"/>
<evidence type="ECO:0000256" key="5">
    <source>
        <dbReference type="ARBA" id="ARBA00022989"/>
    </source>
</evidence>
<comment type="subcellular location">
    <subcellularLocation>
        <location evidence="1">Cell membrane</location>
        <topology evidence="1">Multi-pass membrane protein</topology>
    </subcellularLocation>
</comment>
<gene>
    <name evidence="8" type="ORF">CFter6_2928</name>
</gene>
<dbReference type="Pfam" id="PF01311">
    <property type="entry name" value="Bac_export_1"/>
    <property type="match status" value="1"/>
</dbReference>
<evidence type="ECO:0000256" key="2">
    <source>
        <dbReference type="ARBA" id="ARBA00009772"/>
    </source>
</evidence>
<feature type="transmembrane region" description="Helical" evidence="7">
    <location>
        <begin position="115"/>
        <end position="133"/>
    </location>
</feature>
<dbReference type="EMBL" id="CP013232">
    <property type="protein sequence ID" value="AMO95594.1"/>
    <property type="molecule type" value="Genomic_DNA"/>
</dbReference>
<dbReference type="PANTHER" id="PTHR30065">
    <property type="entry name" value="FLAGELLAR BIOSYNTHETIC PROTEIN FLIR"/>
    <property type="match status" value="1"/>
</dbReference>
<comment type="similarity">
    <text evidence="2">Belongs to the FliR/MopE/SpaR family.</text>
</comment>
<accession>A0A127PD93</accession>
<dbReference type="AlphaFoldDB" id="A0A127PD93"/>
<dbReference type="InterPro" id="IPR002010">
    <property type="entry name" value="T3SS_IM_R"/>
</dbReference>
<dbReference type="GO" id="GO:0005886">
    <property type="term" value="C:plasma membrane"/>
    <property type="evidence" value="ECO:0007669"/>
    <property type="project" value="UniProtKB-SubCell"/>
</dbReference>
<dbReference type="Proteomes" id="UP000072421">
    <property type="component" value="Chromosome"/>
</dbReference>
<evidence type="ECO:0000256" key="3">
    <source>
        <dbReference type="ARBA" id="ARBA00022475"/>
    </source>
</evidence>
<feature type="transmembrane region" description="Helical" evidence="7">
    <location>
        <begin position="31"/>
        <end position="50"/>
    </location>
</feature>
<protein>
    <submittedName>
        <fullName evidence="8">Bacterial export s, 1 family protein</fullName>
    </submittedName>
</protein>
<dbReference type="PANTHER" id="PTHR30065:SF1">
    <property type="entry name" value="SURFACE PRESENTATION OF ANTIGENS PROTEIN SPAR"/>
    <property type="match status" value="1"/>
</dbReference>
<proteinExistence type="inferred from homology"/>
<evidence type="ECO:0000256" key="4">
    <source>
        <dbReference type="ARBA" id="ARBA00022692"/>
    </source>
</evidence>
<evidence type="ECO:0000256" key="7">
    <source>
        <dbReference type="SAM" id="Phobius"/>
    </source>
</evidence>
<reference evidence="8 9" key="1">
    <citation type="submission" date="2015-11" db="EMBL/GenBank/DDBJ databases">
        <title>Exploring the genomic traits of fungus-feeding bacterial genus Collimonas.</title>
        <authorList>
            <person name="Song C."/>
            <person name="Schmidt R."/>
            <person name="de Jager V."/>
            <person name="Krzyzanowska D."/>
            <person name="Jongedijk E."/>
            <person name="Cankar K."/>
            <person name="Beekwilder J."/>
            <person name="van Veen A."/>
            <person name="de Boer W."/>
            <person name="van Veen J.A."/>
            <person name="Garbeva P."/>
        </authorList>
    </citation>
    <scope>NUCLEOTIDE SEQUENCE [LARGE SCALE GENOMIC DNA]</scope>
    <source>
        <strain evidence="8 9">Ter6</strain>
    </source>
</reference>
<evidence type="ECO:0000313" key="8">
    <source>
        <dbReference type="EMBL" id="AMO95594.1"/>
    </source>
</evidence>
<keyword evidence="5 7" id="KW-1133">Transmembrane helix</keyword>
<dbReference type="PRINTS" id="PR00953">
    <property type="entry name" value="TYPE3IMRPROT"/>
</dbReference>
<feature type="transmembrane region" description="Helical" evidence="7">
    <location>
        <begin position="175"/>
        <end position="198"/>
    </location>
</feature>
<keyword evidence="3" id="KW-1003">Cell membrane</keyword>